<dbReference type="GO" id="GO:0015920">
    <property type="term" value="P:lipopolysaccharide transport"/>
    <property type="evidence" value="ECO:0007669"/>
    <property type="project" value="TreeGrafter"/>
</dbReference>
<keyword evidence="5 6" id="KW-0472">Membrane</keyword>
<feature type="transmembrane region" description="Helical" evidence="6">
    <location>
        <begin position="98"/>
        <end position="117"/>
    </location>
</feature>
<feature type="transmembrane region" description="Helical" evidence="6">
    <location>
        <begin position="300"/>
        <end position="322"/>
    </location>
</feature>
<feature type="transmembrane region" description="Helical" evidence="6">
    <location>
        <begin position="273"/>
        <end position="293"/>
    </location>
</feature>
<comment type="subcellular location">
    <subcellularLocation>
        <location evidence="1">Cell membrane</location>
        <topology evidence="1">Multi-pass membrane protein</topology>
    </subcellularLocation>
</comment>
<sequence>MKILHRYLLKELIPPFLFGIAIFTFIFFLQNLFNLSEFVITKHVEMGLAIQVFLLCLPATLPMTLPIATFTGVLIGLTRLKGEHEWTAIFASGIRFTSFFWLLTGVGLLMSLLTIGVNESLIPWANQRFWQVYSDILRASSTVPIEAGNFIKVKDMDIYICKIHGRALEGIYLYQKEKAVFARQGEIIKKPSRITFNLKNGTIHKIDKKDASRYHLLQFDTHTIVVDILENNHINIKKRIQDMTTLELKQEITKYKQSSMDTLPLLIELYKKLTLPFACISLVLIAIPLGMSLRQKGKSMALGIGIIFVFVYYLLLMFAQILCEKKVFYPGMGMWLPNIIIAGTGIWLYARRRL</sequence>
<proteinExistence type="predicted"/>
<keyword evidence="2" id="KW-1003">Cell membrane</keyword>
<comment type="caution">
    <text evidence="7">The sequence shown here is derived from an EMBL/GenBank/DDBJ whole genome shotgun (WGS) entry which is preliminary data.</text>
</comment>
<feature type="transmembrane region" description="Helical" evidence="6">
    <location>
        <begin position="328"/>
        <end position="350"/>
    </location>
</feature>
<dbReference type="Proteomes" id="UP000183085">
    <property type="component" value="Unassembled WGS sequence"/>
</dbReference>
<name>A0A1J5DY96_9BACT</name>
<keyword evidence="3 6" id="KW-0812">Transmembrane</keyword>
<feature type="transmembrane region" description="Helical" evidence="6">
    <location>
        <begin position="12"/>
        <end position="29"/>
    </location>
</feature>
<feature type="transmembrane region" description="Helical" evidence="6">
    <location>
        <begin position="49"/>
        <end position="77"/>
    </location>
</feature>
<evidence type="ECO:0008006" key="9">
    <source>
        <dbReference type="Google" id="ProtNLM"/>
    </source>
</evidence>
<evidence type="ECO:0000313" key="8">
    <source>
        <dbReference type="Proteomes" id="UP000183085"/>
    </source>
</evidence>
<evidence type="ECO:0000256" key="1">
    <source>
        <dbReference type="ARBA" id="ARBA00004651"/>
    </source>
</evidence>
<accession>A0A1J5DY96</accession>
<dbReference type="PANTHER" id="PTHR33529:SF6">
    <property type="entry name" value="YJGP_YJGQ FAMILY PERMEASE"/>
    <property type="match status" value="1"/>
</dbReference>
<evidence type="ECO:0000256" key="5">
    <source>
        <dbReference type="ARBA" id="ARBA00023136"/>
    </source>
</evidence>
<dbReference type="AlphaFoldDB" id="A0A1J5DY96"/>
<dbReference type="InterPro" id="IPR005495">
    <property type="entry name" value="LptG/LptF_permease"/>
</dbReference>
<dbReference type="Pfam" id="PF03739">
    <property type="entry name" value="LptF_LptG"/>
    <property type="match status" value="1"/>
</dbReference>
<organism evidence="7 8">
    <name type="scientific">Candidatus Desantisbacteria bacterium CG2_30_40_21</name>
    <dbReference type="NCBI Taxonomy" id="1817895"/>
    <lineage>
        <taxon>Bacteria</taxon>
        <taxon>Candidatus Desantisiibacteriota</taxon>
    </lineage>
</organism>
<evidence type="ECO:0000256" key="4">
    <source>
        <dbReference type="ARBA" id="ARBA00022989"/>
    </source>
</evidence>
<evidence type="ECO:0000256" key="2">
    <source>
        <dbReference type="ARBA" id="ARBA00022475"/>
    </source>
</evidence>
<gene>
    <name evidence="7" type="ORF">AUJ95_03855</name>
</gene>
<dbReference type="PANTHER" id="PTHR33529">
    <property type="entry name" value="SLR0882 PROTEIN-RELATED"/>
    <property type="match status" value="1"/>
</dbReference>
<evidence type="ECO:0000256" key="3">
    <source>
        <dbReference type="ARBA" id="ARBA00022692"/>
    </source>
</evidence>
<keyword evidence="4 6" id="KW-1133">Transmembrane helix</keyword>
<protein>
    <recommendedName>
        <fullName evidence="9">Lipopolysaccharide export system permease protein LptF</fullName>
    </recommendedName>
</protein>
<dbReference type="GO" id="GO:0043190">
    <property type="term" value="C:ATP-binding cassette (ABC) transporter complex"/>
    <property type="evidence" value="ECO:0007669"/>
    <property type="project" value="TreeGrafter"/>
</dbReference>
<dbReference type="STRING" id="1817895.AUJ95_03855"/>
<evidence type="ECO:0000313" key="7">
    <source>
        <dbReference type="EMBL" id="OIP41073.1"/>
    </source>
</evidence>
<dbReference type="EMBL" id="MNYI01000095">
    <property type="protein sequence ID" value="OIP41073.1"/>
    <property type="molecule type" value="Genomic_DNA"/>
</dbReference>
<evidence type="ECO:0000256" key="6">
    <source>
        <dbReference type="SAM" id="Phobius"/>
    </source>
</evidence>
<reference evidence="7 8" key="1">
    <citation type="journal article" date="2016" name="Environ. Microbiol.">
        <title>Genomic resolution of a cold subsurface aquifer community provides metabolic insights for novel microbes adapted to high CO concentrations.</title>
        <authorList>
            <person name="Probst A.J."/>
            <person name="Castelle C.J."/>
            <person name="Singh A."/>
            <person name="Brown C.T."/>
            <person name="Anantharaman K."/>
            <person name="Sharon I."/>
            <person name="Hug L.A."/>
            <person name="Burstein D."/>
            <person name="Emerson J.B."/>
            <person name="Thomas B.C."/>
            <person name="Banfield J.F."/>
        </authorList>
    </citation>
    <scope>NUCLEOTIDE SEQUENCE [LARGE SCALE GENOMIC DNA]</scope>
    <source>
        <strain evidence="7">CG2_30_40_21</strain>
    </source>
</reference>